<dbReference type="InterPro" id="IPR008972">
    <property type="entry name" value="Cupredoxin"/>
</dbReference>
<dbReference type="CDD" id="cd13903">
    <property type="entry name" value="CuRO_3_Tv-LCC_like"/>
    <property type="match status" value="1"/>
</dbReference>
<keyword evidence="6" id="KW-0964">Secreted</keyword>
<evidence type="ECO:0000313" key="17">
    <source>
        <dbReference type="EMBL" id="KAE9405284.1"/>
    </source>
</evidence>
<comment type="catalytic activity">
    <reaction evidence="1">
        <text>4 hydroquinone + O2 = 4 benzosemiquinone + 2 H2O</text>
        <dbReference type="Rhea" id="RHEA:11276"/>
        <dbReference type="ChEBI" id="CHEBI:15377"/>
        <dbReference type="ChEBI" id="CHEBI:15379"/>
        <dbReference type="ChEBI" id="CHEBI:17594"/>
        <dbReference type="ChEBI" id="CHEBI:17977"/>
        <dbReference type="EC" id="1.10.3.2"/>
    </reaction>
</comment>
<dbReference type="InterPro" id="IPR001117">
    <property type="entry name" value="Cu-oxidase_2nd"/>
</dbReference>
<gene>
    <name evidence="17" type="ORF">BT96DRAFT_988567</name>
</gene>
<accession>A0A6A4I912</accession>
<dbReference type="GO" id="GO:0016491">
    <property type="term" value="F:oxidoreductase activity"/>
    <property type="evidence" value="ECO:0007669"/>
    <property type="project" value="UniProtKB-KW"/>
</dbReference>
<comment type="similarity">
    <text evidence="4">Belongs to the multicopper oxidase family.</text>
</comment>
<keyword evidence="8" id="KW-0560">Oxidoreductase</keyword>
<dbReference type="OrthoDB" id="2121828at2759"/>
<feature type="domain" description="Plastocyanin-like" evidence="16">
    <location>
        <begin position="57"/>
        <end position="133"/>
    </location>
</feature>
<evidence type="ECO:0000259" key="16">
    <source>
        <dbReference type="Pfam" id="PF07732"/>
    </source>
</evidence>
<feature type="domain" description="Plastocyanin-like" evidence="14">
    <location>
        <begin position="200"/>
        <end position="276"/>
    </location>
</feature>
<sequence length="485" mass="53639">MLLSMVFLIFRLSYLTYGAEVIRERQQHEHLYISNKEIAPDGFRRSTVLAGKTPKTGQFPGPLLTAVKGERLSFNVTDVLTDPTMIRSTSIHWHGLFQKTTNYADGVAFVSQCPIAPNHSFLYDFGVRDQAGMRLAFSESITLLNLPVSTATDYEGLSWFTTNDDPHRHWYDVDDESTVIHTRRLVLIFTVSADIISHGQPSADATLINGKGRYFGGPDVPLAVIEVEHGKHYRFRLISMAFHASHGVSIDGHNLTIIEVDGINTEPHTVNFIKIVRALSSIGVGAYNFTNGVNSGILRYKGAPNVEPTTSPWSDGGTLREADLHPLENPGAPGKPYPGGADVILSGKKHAQDLLPKGSVYTLPRNKVIEINFFGENKTLGAHPFHLHGHAFDVVKTSDSDSFNYVNPVRRDVTLVAFENQTTIRFVTDNPGPWFLHCHMDLHLAVGLAVVLAEDTRDTKQDDPVPADWKSLCPIYDALNPAQLP</sequence>
<protein>
    <recommendedName>
        <fullName evidence="5">laccase</fullName>
        <ecNumber evidence="5">1.10.3.2</ecNumber>
    </recommendedName>
</protein>
<dbReference type="Pfam" id="PF00394">
    <property type="entry name" value="Cu-oxidase"/>
    <property type="match status" value="1"/>
</dbReference>
<dbReference type="InterPro" id="IPR033138">
    <property type="entry name" value="Cu_oxidase_CS"/>
</dbReference>
<dbReference type="PROSITE" id="PS00079">
    <property type="entry name" value="MULTICOPPER_OXIDASE1"/>
    <property type="match status" value="1"/>
</dbReference>
<keyword evidence="9" id="KW-0186">Copper</keyword>
<dbReference type="EC" id="1.10.3.2" evidence="5"/>
<evidence type="ECO:0000259" key="14">
    <source>
        <dbReference type="Pfam" id="PF00394"/>
    </source>
</evidence>
<dbReference type="SUPFAM" id="SSF49503">
    <property type="entry name" value="Cupredoxins"/>
    <property type="match status" value="3"/>
</dbReference>
<dbReference type="PANTHER" id="PTHR11709:SF394">
    <property type="entry name" value="FI03373P-RELATED"/>
    <property type="match status" value="1"/>
</dbReference>
<dbReference type="Gene3D" id="2.60.40.420">
    <property type="entry name" value="Cupredoxins - blue copper proteins"/>
    <property type="match status" value="3"/>
</dbReference>
<keyword evidence="18" id="KW-1185">Reference proteome</keyword>
<dbReference type="FunFam" id="2.60.40.420:FF:000045">
    <property type="entry name" value="Laccase 2"/>
    <property type="match status" value="1"/>
</dbReference>
<comment type="subcellular location">
    <subcellularLocation>
        <location evidence="3">Secreted</location>
    </subcellularLocation>
</comment>
<dbReference type="Proteomes" id="UP000799118">
    <property type="component" value="Unassembled WGS sequence"/>
</dbReference>
<keyword evidence="11" id="KW-0325">Glycoprotein</keyword>
<evidence type="ECO:0000259" key="15">
    <source>
        <dbReference type="Pfam" id="PF07731"/>
    </source>
</evidence>
<feature type="domain" description="Plastocyanin-like" evidence="15">
    <location>
        <begin position="352"/>
        <end position="456"/>
    </location>
</feature>
<evidence type="ECO:0000256" key="9">
    <source>
        <dbReference type="ARBA" id="ARBA00023008"/>
    </source>
</evidence>
<feature type="chain" id="PRO_5025693822" description="laccase" evidence="13">
    <location>
        <begin position="19"/>
        <end position="485"/>
    </location>
</feature>
<dbReference type="PANTHER" id="PTHR11709">
    <property type="entry name" value="MULTI-COPPER OXIDASE"/>
    <property type="match status" value="1"/>
</dbReference>
<dbReference type="PROSITE" id="PS00080">
    <property type="entry name" value="MULTICOPPER_OXIDASE2"/>
    <property type="match status" value="1"/>
</dbReference>
<evidence type="ECO:0000313" key="18">
    <source>
        <dbReference type="Proteomes" id="UP000799118"/>
    </source>
</evidence>
<dbReference type="InterPro" id="IPR011706">
    <property type="entry name" value="Cu-oxidase_C"/>
</dbReference>
<evidence type="ECO:0000256" key="11">
    <source>
        <dbReference type="ARBA" id="ARBA00023180"/>
    </source>
</evidence>
<evidence type="ECO:0000256" key="1">
    <source>
        <dbReference type="ARBA" id="ARBA00000349"/>
    </source>
</evidence>
<evidence type="ECO:0000256" key="5">
    <source>
        <dbReference type="ARBA" id="ARBA00012297"/>
    </source>
</evidence>
<evidence type="ECO:0000256" key="2">
    <source>
        <dbReference type="ARBA" id="ARBA00001935"/>
    </source>
</evidence>
<keyword evidence="7" id="KW-0479">Metal-binding</keyword>
<dbReference type="InterPro" id="IPR045087">
    <property type="entry name" value="Cu-oxidase_fam"/>
</dbReference>
<dbReference type="InterPro" id="IPR002355">
    <property type="entry name" value="Cu_oxidase_Cu_BS"/>
</dbReference>
<dbReference type="AlphaFoldDB" id="A0A6A4I912"/>
<organism evidence="17 18">
    <name type="scientific">Gymnopus androsaceus JB14</name>
    <dbReference type="NCBI Taxonomy" id="1447944"/>
    <lineage>
        <taxon>Eukaryota</taxon>
        <taxon>Fungi</taxon>
        <taxon>Dikarya</taxon>
        <taxon>Basidiomycota</taxon>
        <taxon>Agaricomycotina</taxon>
        <taxon>Agaricomycetes</taxon>
        <taxon>Agaricomycetidae</taxon>
        <taxon>Agaricales</taxon>
        <taxon>Marasmiineae</taxon>
        <taxon>Omphalotaceae</taxon>
        <taxon>Gymnopus</taxon>
    </lineage>
</organism>
<evidence type="ECO:0000256" key="3">
    <source>
        <dbReference type="ARBA" id="ARBA00004613"/>
    </source>
</evidence>
<feature type="signal peptide" evidence="13">
    <location>
        <begin position="1"/>
        <end position="18"/>
    </location>
</feature>
<proteinExistence type="inferred from homology"/>
<evidence type="ECO:0000256" key="7">
    <source>
        <dbReference type="ARBA" id="ARBA00022723"/>
    </source>
</evidence>
<comment type="cofactor">
    <cofactor evidence="2">
        <name>Cu cation</name>
        <dbReference type="ChEBI" id="CHEBI:23378"/>
    </cofactor>
</comment>
<evidence type="ECO:0000256" key="13">
    <source>
        <dbReference type="SAM" id="SignalP"/>
    </source>
</evidence>
<evidence type="ECO:0000256" key="6">
    <source>
        <dbReference type="ARBA" id="ARBA00022525"/>
    </source>
</evidence>
<keyword evidence="10" id="KW-1015">Disulfide bond</keyword>
<feature type="region of interest" description="Disordered" evidence="12">
    <location>
        <begin position="307"/>
        <end position="332"/>
    </location>
</feature>
<reference evidence="17" key="1">
    <citation type="journal article" date="2019" name="Environ. Microbiol.">
        <title>Fungal ecological strategies reflected in gene transcription - a case study of two litter decomposers.</title>
        <authorList>
            <person name="Barbi F."/>
            <person name="Kohler A."/>
            <person name="Barry K."/>
            <person name="Baskaran P."/>
            <person name="Daum C."/>
            <person name="Fauchery L."/>
            <person name="Ihrmark K."/>
            <person name="Kuo A."/>
            <person name="LaButti K."/>
            <person name="Lipzen A."/>
            <person name="Morin E."/>
            <person name="Grigoriev I.V."/>
            <person name="Henrissat B."/>
            <person name="Lindahl B."/>
            <person name="Martin F."/>
        </authorList>
    </citation>
    <scope>NUCLEOTIDE SEQUENCE</scope>
    <source>
        <strain evidence="17">JB14</strain>
    </source>
</reference>
<dbReference type="GO" id="GO:0005507">
    <property type="term" value="F:copper ion binding"/>
    <property type="evidence" value="ECO:0007669"/>
    <property type="project" value="InterPro"/>
</dbReference>
<evidence type="ECO:0000256" key="10">
    <source>
        <dbReference type="ARBA" id="ARBA00023157"/>
    </source>
</evidence>
<evidence type="ECO:0000256" key="12">
    <source>
        <dbReference type="SAM" id="MobiDB-lite"/>
    </source>
</evidence>
<dbReference type="Pfam" id="PF07732">
    <property type="entry name" value="Cu-oxidase_3"/>
    <property type="match status" value="1"/>
</dbReference>
<evidence type="ECO:0000256" key="4">
    <source>
        <dbReference type="ARBA" id="ARBA00010609"/>
    </source>
</evidence>
<dbReference type="Pfam" id="PF07731">
    <property type="entry name" value="Cu-oxidase_2"/>
    <property type="match status" value="1"/>
</dbReference>
<name>A0A6A4I912_9AGAR</name>
<keyword evidence="13" id="KW-0732">Signal</keyword>
<dbReference type="EMBL" id="ML769410">
    <property type="protein sequence ID" value="KAE9405284.1"/>
    <property type="molecule type" value="Genomic_DNA"/>
</dbReference>
<dbReference type="InterPro" id="IPR011707">
    <property type="entry name" value="Cu-oxidase-like_N"/>
</dbReference>
<evidence type="ECO:0000256" key="8">
    <source>
        <dbReference type="ARBA" id="ARBA00023002"/>
    </source>
</evidence>